<dbReference type="AlphaFoldDB" id="A0A9X3XGI9"/>
<dbReference type="Pfam" id="PF01638">
    <property type="entry name" value="HxlR"/>
    <property type="match status" value="1"/>
</dbReference>
<keyword evidence="3" id="KW-0804">Transcription</keyword>
<organism evidence="5 6">
    <name type="scientific">Clostridium tertium</name>
    <dbReference type="NCBI Taxonomy" id="1559"/>
    <lineage>
        <taxon>Bacteria</taxon>
        <taxon>Bacillati</taxon>
        <taxon>Bacillota</taxon>
        <taxon>Clostridia</taxon>
        <taxon>Eubacteriales</taxon>
        <taxon>Clostridiaceae</taxon>
        <taxon>Clostridium</taxon>
    </lineage>
</organism>
<evidence type="ECO:0000256" key="1">
    <source>
        <dbReference type="ARBA" id="ARBA00023015"/>
    </source>
</evidence>
<dbReference type="Proteomes" id="UP001141183">
    <property type="component" value="Unassembled WGS sequence"/>
</dbReference>
<dbReference type="RefSeq" id="WP_008680067.1">
    <property type="nucleotide sequence ID" value="NZ_CABKOG010000003.1"/>
</dbReference>
<dbReference type="SUPFAM" id="SSF46785">
    <property type="entry name" value="Winged helix' DNA-binding domain"/>
    <property type="match status" value="1"/>
</dbReference>
<proteinExistence type="predicted"/>
<evidence type="ECO:0000259" key="4">
    <source>
        <dbReference type="PROSITE" id="PS51118"/>
    </source>
</evidence>
<protein>
    <submittedName>
        <fullName evidence="5">Helix-turn-helix transcriptional regulator</fullName>
    </submittedName>
</protein>
<feature type="domain" description="HTH hxlR-type" evidence="4">
    <location>
        <begin position="11"/>
        <end position="109"/>
    </location>
</feature>
<evidence type="ECO:0000313" key="6">
    <source>
        <dbReference type="Proteomes" id="UP001141183"/>
    </source>
</evidence>
<dbReference type="PROSITE" id="PS51118">
    <property type="entry name" value="HTH_HXLR"/>
    <property type="match status" value="1"/>
</dbReference>
<dbReference type="InterPro" id="IPR002577">
    <property type="entry name" value="HTH_HxlR"/>
</dbReference>
<keyword evidence="2" id="KW-0238">DNA-binding</keyword>
<gene>
    <name evidence="5" type="ORF">NE398_01280</name>
</gene>
<dbReference type="Gene3D" id="1.10.10.10">
    <property type="entry name" value="Winged helix-like DNA-binding domain superfamily/Winged helix DNA-binding domain"/>
    <property type="match status" value="1"/>
</dbReference>
<dbReference type="InterPro" id="IPR036388">
    <property type="entry name" value="WH-like_DNA-bd_sf"/>
</dbReference>
<keyword evidence="1" id="KW-0805">Transcription regulation</keyword>
<evidence type="ECO:0000256" key="3">
    <source>
        <dbReference type="ARBA" id="ARBA00023163"/>
    </source>
</evidence>
<keyword evidence="6" id="KW-1185">Reference proteome</keyword>
<evidence type="ECO:0000313" key="5">
    <source>
        <dbReference type="EMBL" id="MDC4238803.1"/>
    </source>
</evidence>
<comment type="caution">
    <text evidence="5">The sequence shown here is derived from an EMBL/GenBank/DDBJ whole genome shotgun (WGS) entry which is preliminary data.</text>
</comment>
<accession>A0A9X3XGI9</accession>
<sequence>MISFNNKKYVCLLDFAMDFIRGKWKALILCNLYNEPKRFLELQRMVEGISQKILNQNLKELETDGLVYKVLYAEIPPKIEYYLTDKGKEMTKLIKEFEAWSVKYYPELNGSCEYSSSKDSN</sequence>
<dbReference type="GO" id="GO:0003677">
    <property type="term" value="F:DNA binding"/>
    <property type="evidence" value="ECO:0007669"/>
    <property type="project" value="UniProtKB-KW"/>
</dbReference>
<evidence type="ECO:0000256" key="2">
    <source>
        <dbReference type="ARBA" id="ARBA00023125"/>
    </source>
</evidence>
<dbReference type="EMBL" id="JAMRYU010000001">
    <property type="protein sequence ID" value="MDC4238803.1"/>
    <property type="molecule type" value="Genomic_DNA"/>
</dbReference>
<dbReference type="InterPro" id="IPR036390">
    <property type="entry name" value="WH_DNA-bd_sf"/>
</dbReference>
<name>A0A9X3XGI9_9CLOT</name>
<reference evidence="5" key="1">
    <citation type="submission" date="2022-05" db="EMBL/GenBank/DDBJ databases">
        <title>Draft genome sequence of Clostridium tertium strain CP3 isolated from Peru.</title>
        <authorList>
            <person name="Hurtado R."/>
            <person name="Lima L."/>
            <person name="Sousa T."/>
            <person name="Jaiswal A.K."/>
            <person name="Tiwari S."/>
            <person name="Maturrano L."/>
            <person name="Brenig B."/>
            <person name="Azevedo V."/>
        </authorList>
    </citation>
    <scope>NUCLEOTIDE SEQUENCE</scope>
    <source>
        <strain evidence="5">CP3</strain>
    </source>
</reference>
<dbReference type="PANTHER" id="PTHR33204">
    <property type="entry name" value="TRANSCRIPTIONAL REGULATOR, MARR FAMILY"/>
    <property type="match status" value="1"/>
</dbReference>